<dbReference type="InterPro" id="IPR048478">
    <property type="entry name" value="LSM12_LSM"/>
</dbReference>
<dbReference type="InterPro" id="IPR039683">
    <property type="entry name" value="Lsm12-like"/>
</dbReference>
<evidence type="ECO:0000313" key="3">
    <source>
        <dbReference type="Proteomes" id="UP001328107"/>
    </source>
</evidence>
<accession>A0AAN5CFV9</accession>
<reference evidence="3" key="1">
    <citation type="submission" date="2022-10" db="EMBL/GenBank/DDBJ databases">
        <title>Genome assembly of Pristionchus species.</title>
        <authorList>
            <person name="Yoshida K."/>
            <person name="Sommer R.J."/>
        </authorList>
    </citation>
    <scope>NUCLEOTIDE SEQUENCE [LARGE SCALE GENOMIC DNA]</scope>
    <source>
        <strain evidence="3">RS5460</strain>
    </source>
</reference>
<dbReference type="InterPro" id="IPR047574">
    <property type="entry name" value="AD"/>
</dbReference>
<dbReference type="SMART" id="SM00995">
    <property type="entry name" value="AD"/>
    <property type="match status" value="1"/>
</dbReference>
<dbReference type="PROSITE" id="PS52001">
    <property type="entry name" value="AD"/>
    <property type="match status" value="1"/>
</dbReference>
<dbReference type="Pfam" id="PF09793">
    <property type="entry name" value="AD"/>
    <property type="match status" value="1"/>
</dbReference>
<evidence type="ECO:0000313" key="2">
    <source>
        <dbReference type="EMBL" id="GMR40596.1"/>
    </source>
</evidence>
<name>A0AAN5CFV9_9BILA</name>
<organism evidence="2 3">
    <name type="scientific">Pristionchus mayeri</name>
    <dbReference type="NCBI Taxonomy" id="1317129"/>
    <lineage>
        <taxon>Eukaryota</taxon>
        <taxon>Metazoa</taxon>
        <taxon>Ecdysozoa</taxon>
        <taxon>Nematoda</taxon>
        <taxon>Chromadorea</taxon>
        <taxon>Rhabditida</taxon>
        <taxon>Rhabditina</taxon>
        <taxon>Diplogasteromorpha</taxon>
        <taxon>Diplogasteroidea</taxon>
        <taxon>Neodiplogasteridae</taxon>
        <taxon>Pristionchus</taxon>
    </lineage>
</organism>
<dbReference type="InterPro" id="IPR019181">
    <property type="entry name" value="LSM12_ABD"/>
</dbReference>
<gene>
    <name evidence="2" type="ORF">PMAYCL1PPCAC_10791</name>
</gene>
<dbReference type="Proteomes" id="UP001328107">
    <property type="component" value="Unassembled WGS sequence"/>
</dbReference>
<proteinExistence type="predicted"/>
<sequence>MAWGQSAQSAPPLEQQPVGLSFLPSGTKVQFKTALGGTVIGNVVCFDTTLNVLAVKEAVAGGKTLLRIFNINLISDITEVAPATPESEAEAMACTQSTQQQANERKNTVVIKRLQDAMPEEIPFEGQRAFVALRRTLDTAGGVKWNGSTINVLDRVTIRAPYGQEDCSAMKNDKQCADALDHVRKILVKSFVPDAKMHACCK</sequence>
<feature type="domain" description="AD" evidence="1">
    <location>
        <begin position="93"/>
        <end position="195"/>
    </location>
</feature>
<dbReference type="EMBL" id="BTRK01000003">
    <property type="protein sequence ID" value="GMR40596.1"/>
    <property type="molecule type" value="Genomic_DNA"/>
</dbReference>
<feature type="non-terminal residue" evidence="2">
    <location>
        <position position="202"/>
    </location>
</feature>
<dbReference type="PANTHER" id="PTHR13542">
    <property type="entry name" value="LSM12 HOMOLOG"/>
    <property type="match status" value="1"/>
</dbReference>
<comment type="caution">
    <text evidence="2">The sequence shown here is derived from an EMBL/GenBank/DDBJ whole genome shotgun (WGS) entry which is preliminary data.</text>
</comment>
<dbReference type="AlphaFoldDB" id="A0AAN5CFV9"/>
<protein>
    <recommendedName>
        <fullName evidence="1">AD domain-containing protein</fullName>
    </recommendedName>
</protein>
<evidence type="ECO:0000259" key="1">
    <source>
        <dbReference type="PROSITE" id="PS52001"/>
    </source>
</evidence>
<dbReference type="Pfam" id="PF21166">
    <property type="entry name" value="LSM12_LSM"/>
    <property type="match status" value="1"/>
</dbReference>
<keyword evidence="3" id="KW-1185">Reference proteome</keyword>